<evidence type="ECO:0000256" key="2">
    <source>
        <dbReference type="SAM" id="SignalP"/>
    </source>
</evidence>
<dbReference type="KEGG" id="amq:AMETH_2123"/>
<evidence type="ECO:0000313" key="5">
    <source>
        <dbReference type="Proteomes" id="UP000062973"/>
    </source>
</evidence>
<accession>A0A076MU41</accession>
<keyword evidence="2" id="KW-0732">Signal</keyword>
<reference evidence="4 5" key="1">
    <citation type="submission" date="2014-07" db="EMBL/GenBank/DDBJ databases">
        <title>Whole Genome Sequence of the Amycolatopsis methanolica 239.</title>
        <authorList>
            <person name="Tang B."/>
        </authorList>
    </citation>
    <scope>NUCLEOTIDE SEQUENCE [LARGE SCALE GENOMIC DNA]</scope>
    <source>
        <strain evidence="4 5">239</strain>
    </source>
</reference>
<organism evidence="4 5">
    <name type="scientific">Amycolatopsis methanolica 239</name>
    <dbReference type="NCBI Taxonomy" id="1068978"/>
    <lineage>
        <taxon>Bacteria</taxon>
        <taxon>Bacillati</taxon>
        <taxon>Actinomycetota</taxon>
        <taxon>Actinomycetes</taxon>
        <taxon>Pseudonocardiales</taxon>
        <taxon>Pseudonocardiaceae</taxon>
        <taxon>Amycolatopsis</taxon>
        <taxon>Amycolatopsis methanolica group</taxon>
    </lineage>
</organism>
<gene>
    <name evidence="4" type="ORF">AMETH_2123</name>
</gene>
<dbReference type="PROSITE" id="PS51257">
    <property type="entry name" value="PROKAR_LIPOPROTEIN"/>
    <property type="match status" value="1"/>
</dbReference>
<feature type="region of interest" description="Disordered" evidence="1">
    <location>
        <begin position="32"/>
        <end position="52"/>
    </location>
</feature>
<dbReference type="PANTHER" id="PTHR36933:SF1">
    <property type="entry name" value="SLL0788 PROTEIN"/>
    <property type="match status" value="1"/>
</dbReference>
<proteinExistence type="predicted"/>
<evidence type="ECO:0000259" key="3">
    <source>
        <dbReference type="Pfam" id="PF03713"/>
    </source>
</evidence>
<protein>
    <submittedName>
        <fullName evidence="4">Putative lipoprotein</fullName>
    </submittedName>
</protein>
<dbReference type="HOGENOM" id="CLU_074343_1_0_11"/>
<keyword evidence="5" id="KW-1185">Reference proteome</keyword>
<evidence type="ECO:0000313" key="4">
    <source>
        <dbReference type="EMBL" id="AIJ22215.1"/>
    </source>
</evidence>
<feature type="domain" description="DUF305" evidence="3">
    <location>
        <begin position="59"/>
        <end position="211"/>
    </location>
</feature>
<feature type="signal peptide" evidence="2">
    <location>
        <begin position="1"/>
        <end position="21"/>
    </location>
</feature>
<dbReference type="Pfam" id="PF03713">
    <property type="entry name" value="DUF305"/>
    <property type="match status" value="1"/>
</dbReference>
<dbReference type="PANTHER" id="PTHR36933">
    <property type="entry name" value="SLL0788 PROTEIN"/>
    <property type="match status" value="1"/>
</dbReference>
<dbReference type="EMBL" id="CP009110">
    <property type="protein sequence ID" value="AIJ22215.1"/>
    <property type="molecule type" value="Genomic_DNA"/>
</dbReference>
<dbReference type="AlphaFoldDB" id="A0A076MU41"/>
<dbReference type="Gene3D" id="1.20.1260.10">
    <property type="match status" value="1"/>
</dbReference>
<dbReference type="InterPro" id="IPR012347">
    <property type="entry name" value="Ferritin-like"/>
</dbReference>
<feature type="chain" id="PRO_5001716035" evidence="2">
    <location>
        <begin position="22"/>
        <end position="213"/>
    </location>
</feature>
<sequence>MRGFVLGTLLAAAVLASACSAEPEAPPVVVPGAPGEPARTLPADEASSAVPANRHNDADVSYAQRMIMHHQQAIRMGELAPARAAREDVKGLAARITATQAPEITSMTAWLRQRGLEVPGEHAGHHGSHGATTGIAGEMPGMATEEQLAALAAATGPEFDRMFLQLMTAHHEGAITMATEVLAAGSDVFVEEMATDVIASQSDEVTRMRSMAG</sequence>
<evidence type="ECO:0000256" key="1">
    <source>
        <dbReference type="SAM" id="MobiDB-lite"/>
    </source>
</evidence>
<dbReference type="PATRIC" id="fig|1068978.7.peg.2259"/>
<keyword evidence="4" id="KW-0449">Lipoprotein</keyword>
<dbReference type="RefSeq" id="WP_017981427.1">
    <property type="nucleotide sequence ID" value="NZ_AQUL01000001.1"/>
</dbReference>
<dbReference type="eggNOG" id="COG3544">
    <property type="taxonomic scope" value="Bacteria"/>
</dbReference>
<name>A0A076MU41_AMYME</name>
<dbReference type="Proteomes" id="UP000062973">
    <property type="component" value="Chromosome"/>
</dbReference>
<dbReference type="InterPro" id="IPR005183">
    <property type="entry name" value="DUF305_CopM-like"/>
</dbReference>
<dbReference type="OrthoDB" id="26872at2"/>